<proteinExistence type="predicted"/>
<evidence type="ECO:0000256" key="2">
    <source>
        <dbReference type="ARBA" id="ARBA00022771"/>
    </source>
</evidence>
<dbReference type="Pfam" id="PF17180">
    <property type="entry name" value="Zn_ribbon_3CxxC_2"/>
    <property type="match status" value="1"/>
</dbReference>
<keyword evidence="7" id="KW-1185">Reference proteome</keyword>
<dbReference type="SMART" id="SM01328">
    <property type="entry name" value="zf-3CxxC"/>
    <property type="match status" value="1"/>
</dbReference>
<keyword evidence="1" id="KW-0479">Metal-binding</keyword>
<feature type="region of interest" description="Disordered" evidence="4">
    <location>
        <begin position="144"/>
        <end position="174"/>
    </location>
</feature>
<evidence type="ECO:0000313" key="6">
    <source>
        <dbReference type="EMBL" id="CAG5107658.1"/>
    </source>
</evidence>
<dbReference type="EMBL" id="OU015566">
    <property type="protein sequence ID" value="CAG5107658.1"/>
    <property type="molecule type" value="Genomic_DNA"/>
</dbReference>
<feature type="compositionally biased region" description="Basic and acidic residues" evidence="4">
    <location>
        <begin position="312"/>
        <end position="336"/>
    </location>
</feature>
<feature type="compositionally biased region" description="Basic residues" evidence="4">
    <location>
        <begin position="464"/>
        <end position="476"/>
    </location>
</feature>
<feature type="region of interest" description="Disordered" evidence="4">
    <location>
        <begin position="408"/>
        <end position="530"/>
    </location>
</feature>
<feature type="region of interest" description="Disordered" evidence="4">
    <location>
        <begin position="303"/>
        <end position="342"/>
    </location>
</feature>
<evidence type="ECO:0000259" key="5">
    <source>
        <dbReference type="SMART" id="SM01328"/>
    </source>
</evidence>
<evidence type="ECO:0000313" key="7">
    <source>
        <dbReference type="Proteomes" id="UP001158576"/>
    </source>
</evidence>
<keyword evidence="3" id="KW-0862">Zinc</keyword>
<dbReference type="InterPro" id="IPR033446">
    <property type="entry name" value="ZCCHC24_Znf-3CxxC"/>
</dbReference>
<organism evidence="6 7">
    <name type="scientific">Oikopleura dioica</name>
    <name type="common">Tunicate</name>
    <dbReference type="NCBI Taxonomy" id="34765"/>
    <lineage>
        <taxon>Eukaryota</taxon>
        <taxon>Metazoa</taxon>
        <taxon>Chordata</taxon>
        <taxon>Tunicata</taxon>
        <taxon>Appendicularia</taxon>
        <taxon>Copelata</taxon>
        <taxon>Oikopleuridae</taxon>
        <taxon>Oikopleura</taxon>
    </lineage>
</organism>
<keyword evidence="2" id="KW-0863">Zinc-finger</keyword>
<sequence length="530" mass="62265">MGKITRYFRCENKNCKIKPKWSNDKHQAEEQECYHCHSTIEPYQYDYEGRLFGKFWCDRCKKHWFSGNASHKKWQQCQKCSTHCFPVMLREHDIRDSDEELESEEEVERPHPHHLCQRCQELKELYDDPDARCVGVEYGKKSTSKNTKRSARKPKVLPAKNEKTTATKPPMNEPKKTVALGLSHLLQYNFSNKESRLNMKIKNENPFEMKAEADFQNQVNSYDDDWFYTANLPYRMLDYKMKLESGQVTRSPLHDPYRQMYFENMRLIGHNQRTEFSPGFASYQQSRKYRQWHEADPVKMLIVPKTTTQAKASDKSATKKDNGKPKEQKKSSKKKDDDDEYWDSEDEYDRNNWFYFANDVYEDAPFRLVDYQEKLEAGLVKESPECDPYRKMYKQWYHAKFVKMQKNAQTKSVTNAKKQNPGTKQVAPDKTAVKKDQAKPKKQKKSSKKKDEPKTGQSNTGEAKKKKRKRNRKKAAKTTDDNKENARKTKNQVKKGETGLEAKMKTLTISSSQQATRTSTGSRRVLSKLG</sequence>
<dbReference type="InterPro" id="IPR027377">
    <property type="entry name" value="ZAR1/RTP1-5-like_Znf-3CxxC"/>
</dbReference>
<accession>A0ABN7SU28</accession>
<gene>
    <name evidence="6" type="ORF">OKIOD_LOCUS12196</name>
</gene>
<protein>
    <submittedName>
        <fullName evidence="6">Oidioi.mRNA.OKI2018_I69.chr1.g3431.t1.cds</fullName>
    </submittedName>
</protein>
<feature type="compositionally biased region" description="Basic and acidic residues" evidence="4">
    <location>
        <begin position="494"/>
        <end position="504"/>
    </location>
</feature>
<dbReference type="Proteomes" id="UP001158576">
    <property type="component" value="Chromosome 1"/>
</dbReference>
<evidence type="ECO:0000256" key="4">
    <source>
        <dbReference type="SAM" id="MobiDB-lite"/>
    </source>
</evidence>
<evidence type="ECO:0000256" key="1">
    <source>
        <dbReference type="ARBA" id="ARBA00022723"/>
    </source>
</evidence>
<evidence type="ECO:0000256" key="3">
    <source>
        <dbReference type="ARBA" id="ARBA00022833"/>
    </source>
</evidence>
<feature type="compositionally biased region" description="Polar residues" evidence="4">
    <location>
        <begin position="408"/>
        <end position="423"/>
    </location>
</feature>
<name>A0ABN7SU28_OIKDI</name>
<reference evidence="6 7" key="1">
    <citation type="submission" date="2021-04" db="EMBL/GenBank/DDBJ databases">
        <authorList>
            <person name="Bliznina A."/>
        </authorList>
    </citation>
    <scope>NUCLEOTIDE SEQUENCE [LARGE SCALE GENOMIC DNA]</scope>
</reference>
<feature type="domain" description="3CxxC-type" evidence="5">
    <location>
        <begin position="50"/>
        <end position="122"/>
    </location>
</feature>
<feature type="compositionally biased region" description="Polar residues" evidence="4">
    <location>
        <begin position="507"/>
        <end position="522"/>
    </location>
</feature>
<feature type="compositionally biased region" description="Basic and acidic residues" evidence="4">
    <location>
        <begin position="477"/>
        <end position="487"/>
    </location>
</feature>
<feature type="compositionally biased region" description="Basic residues" evidence="4">
    <location>
        <begin position="144"/>
        <end position="155"/>
    </location>
</feature>